<evidence type="ECO:0000313" key="1">
    <source>
        <dbReference type="EMBL" id="TDO94141.1"/>
    </source>
</evidence>
<dbReference type="RefSeq" id="WP_133514260.1">
    <property type="nucleotide sequence ID" value="NZ_SNWX01000004.1"/>
</dbReference>
<dbReference type="OrthoDB" id="9553536at2"/>
<protein>
    <submittedName>
        <fullName evidence="1">Uncharacterized protein</fullName>
    </submittedName>
</protein>
<accession>A0A4R6LZ29</accession>
<name>A0A4R6LZ29_9FIRM</name>
<sequence>MDANIQQAQVVLFYNFWKSSNLFKIADSFDKSFANIFDGGQKSVLPVNDQTPPEVPRIIMSSQDGEYQFQLSSLRANFIIQGEVSSKINKAVDFAKTIAAVSLNDYNWSINRIGLVINAKKEFNNNTLKFLDKHYFSNNLQSQEKQKEIHSLIEDLWEGEKVNQWLRLKADANYLNIVVDRNLVPDDDRDLSKSDIFQYLEISSEKIKEIISNLPDQ</sequence>
<reference evidence="1 2" key="1">
    <citation type="submission" date="2019-03" db="EMBL/GenBank/DDBJ databases">
        <title>Subsurface microbial communities from deep shales in Ohio and West Virginia, USA.</title>
        <authorList>
            <person name="Wrighton K."/>
        </authorList>
    </citation>
    <scope>NUCLEOTIDE SEQUENCE [LARGE SCALE GENOMIC DNA]</scope>
    <source>
        <strain evidence="1 2">MA284_T2</strain>
    </source>
</reference>
<dbReference type="AlphaFoldDB" id="A0A4R6LZ29"/>
<gene>
    <name evidence="1" type="ORF">DFR79_104107</name>
</gene>
<comment type="caution">
    <text evidence="1">The sequence shown here is derived from an EMBL/GenBank/DDBJ whole genome shotgun (WGS) entry which is preliminary data.</text>
</comment>
<organism evidence="1 2">
    <name type="scientific">Halanaerobium saccharolyticum</name>
    <dbReference type="NCBI Taxonomy" id="43595"/>
    <lineage>
        <taxon>Bacteria</taxon>
        <taxon>Bacillati</taxon>
        <taxon>Bacillota</taxon>
        <taxon>Clostridia</taxon>
        <taxon>Halanaerobiales</taxon>
        <taxon>Halanaerobiaceae</taxon>
        <taxon>Halanaerobium</taxon>
    </lineage>
</organism>
<proteinExistence type="predicted"/>
<evidence type="ECO:0000313" key="2">
    <source>
        <dbReference type="Proteomes" id="UP000295064"/>
    </source>
</evidence>
<dbReference type="Proteomes" id="UP000295064">
    <property type="component" value="Unassembled WGS sequence"/>
</dbReference>
<dbReference type="EMBL" id="SNWX01000004">
    <property type="protein sequence ID" value="TDO94141.1"/>
    <property type="molecule type" value="Genomic_DNA"/>
</dbReference>